<gene>
    <name evidence="1" type="ORF">SAMN02745166_02539</name>
</gene>
<organism evidence="1 2">
    <name type="scientific">Prosthecobacter debontii</name>
    <dbReference type="NCBI Taxonomy" id="48467"/>
    <lineage>
        <taxon>Bacteria</taxon>
        <taxon>Pseudomonadati</taxon>
        <taxon>Verrucomicrobiota</taxon>
        <taxon>Verrucomicrobiia</taxon>
        <taxon>Verrucomicrobiales</taxon>
        <taxon>Verrucomicrobiaceae</taxon>
        <taxon>Prosthecobacter</taxon>
    </lineage>
</organism>
<dbReference type="Proteomes" id="UP000190774">
    <property type="component" value="Unassembled WGS sequence"/>
</dbReference>
<evidence type="ECO:0000313" key="2">
    <source>
        <dbReference type="Proteomes" id="UP000190774"/>
    </source>
</evidence>
<reference evidence="2" key="1">
    <citation type="submission" date="2017-02" db="EMBL/GenBank/DDBJ databases">
        <authorList>
            <person name="Varghese N."/>
            <person name="Submissions S."/>
        </authorList>
    </citation>
    <scope>NUCLEOTIDE SEQUENCE [LARGE SCALE GENOMIC DNA]</scope>
    <source>
        <strain evidence="2">ATCC 700200</strain>
    </source>
</reference>
<keyword evidence="2" id="KW-1185">Reference proteome</keyword>
<sequence length="155" mass="17635">MFSPLYFLIPIGLLFFSSCVTEVQKFPGSVKQQWVETSMIDDTLLEVSGQLQVVASMPQSLGYERLCIYQKASHQVRSVIDAEGTPDFIRETNQFLRFPILEMFYLHQNKMYRFAGQKGLSVYGDPPPAPQPIPNSAQGEIKRMRALKSLQQSLQ</sequence>
<dbReference type="EMBL" id="FUYE01000007">
    <property type="protein sequence ID" value="SKA97083.1"/>
    <property type="molecule type" value="Genomic_DNA"/>
</dbReference>
<dbReference type="AlphaFoldDB" id="A0A1T4Y605"/>
<accession>A0A1T4Y605</accession>
<dbReference type="RefSeq" id="WP_139373234.1">
    <property type="nucleotide sequence ID" value="NZ_FUYE01000007.1"/>
</dbReference>
<protein>
    <submittedName>
        <fullName evidence="1">Uncharacterized protein</fullName>
    </submittedName>
</protein>
<proteinExistence type="predicted"/>
<evidence type="ECO:0000313" key="1">
    <source>
        <dbReference type="EMBL" id="SKA97083.1"/>
    </source>
</evidence>
<dbReference type="STRING" id="48467.SAMN02745166_02539"/>
<name>A0A1T4Y605_9BACT</name>